<evidence type="ECO:0000256" key="3">
    <source>
        <dbReference type="ARBA" id="ARBA00022741"/>
    </source>
</evidence>
<evidence type="ECO:0000256" key="6">
    <source>
        <dbReference type="ARBA" id="ARBA00022840"/>
    </source>
</evidence>
<feature type="domain" description="Helicase C-terminal" evidence="15">
    <location>
        <begin position="235"/>
        <end position="382"/>
    </location>
</feature>
<dbReference type="Proteomes" id="UP000051494">
    <property type="component" value="Unassembled WGS sequence"/>
</dbReference>
<feature type="compositionally biased region" description="Basic and acidic residues" evidence="13">
    <location>
        <begin position="571"/>
        <end position="583"/>
    </location>
</feature>
<evidence type="ECO:0000256" key="4">
    <source>
        <dbReference type="ARBA" id="ARBA00022801"/>
    </source>
</evidence>
<dbReference type="CDD" id="cd00268">
    <property type="entry name" value="DEADc"/>
    <property type="match status" value="1"/>
</dbReference>
<sequence>MSSLHPTATSFSDFNLNPSLLQALDEVGYKEPSPIQAQSIPLLLDGRDLIGQAQTGTGKTAAFALPILSQIDPSAQHPQVLILAPTRELAIQVSDNFSRYAMHMKQFRIATIYGGQSYTIQMKQLRNAPSVIVGTPGRVIDHINRGTIDLSNITHFVLDEADEMLKMGFIDDVELIINKTPKDRQTILFSATMPAPIQKIAQKHQNNPARITIQAKTATASTIAQKYLVLKEGTKFDALVRILETEPTDGVIIFVRTKVTTLTVADQLRDLGYHTSPLNGEMEQKQREKTVEALKSGKFNIIVATDVAARGLDVSRISHVINYDMPHNIDAYIHRIGRTGRAGREGKAILFCTRGDAYKLKTLERVIKQQISLMELPSFELVRKNQIAKIKQKITDVLAGKADQIFENLIKEYCQENEISELAVASALAQIQFSNKISNFNAKVNKANKEFAPSSFQDNRGFRREDREGRGQEEGERSSKPYGKRFRKDLDLSPYRIEVGRTHGVSPGNIVGAIANEISLDSEYIGDIKIFQDYSVVELPSQLPTKALQTLEKVWVAGSKLSISRYTGNREQSEGAPRSEKPKRDHKKVRSRDMKDKGKRRDRSVDKQPTSFA</sequence>
<gene>
    <name evidence="17" type="primary">deaD</name>
    <name evidence="17" type="ORF">CC99x_00198</name>
    <name evidence="18" type="ORF">CC99x_005945</name>
</gene>
<dbReference type="GO" id="GO:0005840">
    <property type="term" value="C:ribosome"/>
    <property type="evidence" value="ECO:0007669"/>
    <property type="project" value="TreeGrafter"/>
</dbReference>
<dbReference type="InterPro" id="IPR000629">
    <property type="entry name" value="RNA-helicase_DEAD-box_CS"/>
</dbReference>
<comment type="similarity">
    <text evidence="8 12">Belongs to the DEAD box helicase family.</text>
</comment>
<dbReference type="SMART" id="SM00490">
    <property type="entry name" value="HELICc"/>
    <property type="match status" value="1"/>
</dbReference>
<reference evidence="17" key="1">
    <citation type="submission" date="2015-09" db="EMBL/GenBank/DDBJ databases">
        <title>Draft Genome Sequences of Two Novel Amoeba-resistant Intranuclear Bacteria, Candidatus Berkiella cookevillensis and Candidatus Berkiella aquae.</title>
        <authorList>
            <person name="Mehari Y.T."/>
            <person name="Arivett B.A."/>
            <person name="Farone A.L."/>
            <person name="Gunderson J.H."/>
            <person name="Farone M.B."/>
        </authorList>
    </citation>
    <scope>NUCLEOTIDE SEQUENCE [LARGE SCALE GENOMIC DNA]</scope>
    <source>
        <strain evidence="17">CC99</strain>
    </source>
</reference>
<dbReference type="InterPro" id="IPR027417">
    <property type="entry name" value="P-loop_NTPase"/>
</dbReference>
<dbReference type="Gene3D" id="3.30.70.330">
    <property type="match status" value="1"/>
</dbReference>
<dbReference type="GO" id="GO:0009409">
    <property type="term" value="P:response to cold"/>
    <property type="evidence" value="ECO:0007669"/>
    <property type="project" value="TreeGrafter"/>
</dbReference>
<dbReference type="EC" id="3.6.4.13" evidence="1"/>
<accession>A0A0Q9YJR5</accession>
<dbReference type="Pfam" id="PF00271">
    <property type="entry name" value="Helicase_C"/>
    <property type="match status" value="1"/>
</dbReference>
<dbReference type="InterPro" id="IPR001650">
    <property type="entry name" value="Helicase_C-like"/>
</dbReference>
<dbReference type="PROSITE" id="PS51194">
    <property type="entry name" value="HELICASE_CTER"/>
    <property type="match status" value="1"/>
</dbReference>
<dbReference type="InterPro" id="IPR014014">
    <property type="entry name" value="RNA_helicase_DEAD_Q_motif"/>
</dbReference>
<dbReference type="InterPro" id="IPR034415">
    <property type="entry name" value="CsdA_RRM"/>
</dbReference>
<evidence type="ECO:0000256" key="7">
    <source>
        <dbReference type="ARBA" id="ARBA00023016"/>
    </source>
</evidence>
<dbReference type="Gene3D" id="3.40.50.300">
    <property type="entry name" value="P-loop containing nucleotide triphosphate hydrolases"/>
    <property type="match status" value="2"/>
</dbReference>
<evidence type="ECO:0000256" key="13">
    <source>
        <dbReference type="SAM" id="MobiDB-lite"/>
    </source>
</evidence>
<keyword evidence="5 12" id="KW-0347">Helicase</keyword>
<evidence type="ECO:0000259" key="16">
    <source>
        <dbReference type="PROSITE" id="PS51195"/>
    </source>
</evidence>
<dbReference type="InterPro" id="IPR012677">
    <property type="entry name" value="Nucleotide-bd_a/b_plait_sf"/>
</dbReference>
<reference evidence="18" key="2">
    <citation type="journal article" date="2016" name="Genome Announc.">
        <title>Draft Genome Sequences of Two Novel Amoeba-Resistant Intranuclear Bacteria, 'Candidatus Berkiella cookevillensis' and 'Candidatus Berkiella aquae'.</title>
        <authorList>
            <person name="Mehari Y.T."/>
            <person name="Arivett B.A."/>
            <person name="Farone A.L."/>
            <person name="Gunderson J.H."/>
            <person name="Farone M.B."/>
        </authorList>
    </citation>
    <scope>NUCLEOTIDE SEQUENCE</scope>
    <source>
        <strain evidence="18">CC99</strain>
    </source>
</reference>
<dbReference type="EMBL" id="LKHV01000001">
    <property type="protein sequence ID" value="KRG19977.1"/>
    <property type="molecule type" value="Genomic_DNA"/>
</dbReference>
<dbReference type="SMART" id="SM00487">
    <property type="entry name" value="DEXDc"/>
    <property type="match status" value="1"/>
</dbReference>
<proteinExistence type="inferred from homology"/>
<dbReference type="PATRIC" id="fig|1590042.3.peg.202"/>
<evidence type="ECO:0000256" key="5">
    <source>
        <dbReference type="ARBA" id="ARBA00022806"/>
    </source>
</evidence>
<keyword evidence="4 12" id="KW-0378">Hydrolase</keyword>
<evidence type="ECO:0000256" key="12">
    <source>
        <dbReference type="RuleBase" id="RU000492"/>
    </source>
</evidence>
<dbReference type="InterPro" id="IPR005580">
    <property type="entry name" value="DbpA/CsdA_RNA-bd_dom"/>
</dbReference>
<keyword evidence="3 12" id="KW-0547">Nucleotide-binding</keyword>
<keyword evidence="7" id="KW-0346">Stress response</keyword>
<dbReference type="Pfam" id="PF25399">
    <property type="entry name" value="DeaD_dimer"/>
    <property type="match status" value="1"/>
</dbReference>
<dbReference type="EMBL" id="LKHV02000001">
    <property type="protein sequence ID" value="MCS5708446.1"/>
    <property type="molecule type" value="Genomic_DNA"/>
</dbReference>
<dbReference type="InterPro" id="IPR011545">
    <property type="entry name" value="DEAD/DEAH_box_helicase_dom"/>
</dbReference>
<dbReference type="Pfam" id="PF03880">
    <property type="entry name" value="DbpA"/>
    <property type="match status" value="1"/>
</dbReference>
<dbReference type="SUPFAM" id="SSF52540">
    <property type="entry name" value="P-loop containing nucleoside triphosphate hydrolases"/>
    <property type="match status" value="1"/>
</dbReference>
<dbReference type="GO" id="GO:0042255">
    <property type="term" value="P:ribosome assembly"/>
    <property type="evidence" value="ECO:0007669"/>
    <property type="project" value="UniProtKB-ARBA"/>
</dbReference>
<evidence type="ECO:0000313" key="18">
    <source>
        <dbReference type="EMBL" id="MCS5708446.1"/>
    </source>
</evidence>
<name>A0A0Q9YJR5_9GAMM</name>
<reference evidence="18" key="3">
    <citation type="submission" date="2021-06" db="EMBL/GenBank/DDBJ databases">
        <title>Genomic Description and Analysis of Intracellular Bacteria, Candidatus Berkiella cookevillensis and Candidatus Berkiella aquae.</title>
        <authorList>
            <person name="Kidane D.T."/>
            <person name="Mehari Y.T."/>
            <person name="Rice F.C."/>
            <person name="Arivett B.A."/>
            <person name="Farone A.L."/>
            <person name="Berk S.G."/>
            <person name="Farone M.B."/>
        </authorList>
    </citation>
    <scope>NUCLEOTIDE SEQUENCE</scope>
    <source>
        <strain evidence="18">CC99</strain>
    </source>
</reference>
<evidence type="ECO:0000256" key="9">
    <source>
        <dbReference type="ARBA" id="ARBA00047984"/>
    </source>
</evidence>
<evidence type="ECO:0000256" key="1">
    <source>
        <dbReference type="ARBA" id="ARBA00012552"/>
    </source>
</evidence>
<dbReference type="InterPro" id="IPR044742">
    <property type="entry name" value="DEAD/DEAH_RhlB"/>
</dbReference>
<evidence type="ECO:0000256" key="11">
    <source>
        <dbReference type="PROSITE-ProRule" id="PRU00552"/>
    </source>
</evidence>
<evidence type="ECO:0000313" key="19">
    <source>
        <dbReference type="Proteomes" id="UP000051494"/>
    </source>
</evidence>
<dbReference type="RefSeq" id="WP_057622717.1">
    <property type="nucleotide sequence ID" value="NZ_LKHV02000001.1"/>
</dbReference>
<dbReference type="InterPro" id="IPR014001">
    <property type="entry name" value="Helicase_ATP-bd"/>
</dbReference>
<dbReference type="PANTHER" id="PTHR47963">
    <property type="entry name" value="DEAD-BOX ATP-DEPENDENT RNA HELICASE 47, MITOCHONDRIAL"/>
    <property type="match status" value="1"/>
</dbReference>
<keyword evidence="6 12" id="KW-0067">ATP-binding</keyword>
<feature type="short sequence motif" description="Q motif" evidence="11">
    <location>
        <begin position="9"/>
        <end position="37"/>
    </location>
</feature>
<dbReference type="PROSITE" id="PS51192">
    <property type="entry name" value="HELICASE_ATP_BIND_1"/>
    <property type="match status" value="1"/>
</dbReference>
<dbReference type="FunFam" id="3.40.50.300:FF:000108">
    <property type="entry name" value="ATP-dependent RNA helicase RhlE"/>
    <property type="match status" value="1"/>
</dbReference>
<dbReference type="GO" id="GO:0005829">
    <property type="term" value="C:cytosol"/>
    <property type="evidence" value="ECO:0007669"/>
    <property type="project" value="TreeGrafter"/>
</dbReference>
<dbReference type="GO" id="GO:0016787">
    <property type="term" value="F:hydrolase activity"/>
    <property type="evidence" value="ECO:0007669"/>
    <property type="project" value="UniProtKB-KW"/>
</dbReference>
<dbReference type="GO" id="GO:0033592">
    <property type="term" value="F:RNA strand annealing activity"/>
    <property type="evidence" value="ECO:0007669"/>
    <property type="project" value="TreeGrafter"/>
</dbReference>
<evidence type="ECO:0000259" key="14">
    <source>
        <dbReference type="PROSITE" id="PS51192"/>
    </source>
</evidence>
<keyword evidence="2" id="KW-0963">Cytoplasm</keyword>
<feature type="region of interest" description="Disordered" evidence="13">
    <location>
        <begin position="453"/>
        <end position="485"/>
    </location>
</feature>
<comment type="catalytic activity">
    <reaction evidence="9">
        <text>ATP + H2O = ADP + phosphate + H(+)</text>
        <dbReference type="Rhea" id="RHEA:13065"/>
        <dbReference type="ChEBI" id="CHEBI:15377"/>
        <dbReference type="ChEBI" id="CHEBI:15378"/>
        <dbReference type="ChEBI" id="CHEBI:30616"/>
        <dbReference type="ChEBI" id="CHEBI:43474"/>
        <dbReference type="ChEBI" id="CHEBI:456216"/>
        <dbReference type="EC" id="3.6.4.13"/>
    </reaction>
</comment>
<organism evidence="17">
    <name type="scientific">Candidatus Berkiella cookevillensis</name>
    <dbReference type="NCBI Taxonomy" id="437022"/>
    <lineage>
        <taxon>Bacteria</taxon>
        <taxon>Pseudomonadati</taxon>
        <taxon>Pseudomonadota</taxon>
        <taxon>Gammaproteobacteria</taxon>
        <taxon>Candidatus Berkiellales</taxon>
        <taxon>Candidatus Berkiellaceae</taxon>
        <taxon>Candidatus Berkiella</taxon>
    </lineage>
</organism>
<evidence type="ECO:0000259" key="15">
    <source>
        <dbReference type="PROSITE" id="PS51194"/>
    </source>
</evidence>
<feature type="region of interest" description="Disordered" evidence="13">
    <location>
        <begin position="566"/>
        <end position="613"/>
    </location>
</feature>
<dbReference type="CDD" id="cd12499">
    <property type="entry name" value="RRM_EcCsdA_like"/>
    <property type="match status" value="1"/>
</dbReference>
<dbReference type="OrthoDB" id="9805696at2"/>
<dbReference type="InterPro" id="IPR050547">
    <property type="entry name" value="DEAD_box_RNA_helicases"/>
</dbReference>
<dbReference type="PROSITE" id="PS51195">
    <property type="entry name" value="Q_MOTIF"/>
    <property type="match status" value="1"/>
</dbReference>
<dbReference type="GO" id="GO:0003724">
    <property type="term" value="F:RNA helicase activity"/>
    <property type="evidence" value="ECO:0007669"/>
    <property type="project" value="UniProtKB-EC"/>
</dbReference>
<dbReference type="STRING" id="437022.CC99x_00198"/>
<protein>
    <recommendedName>
        <fullName evidence="10">DEAD-box ATP-dependent RNA helicase RhpA</fullName>
        <ecNumber evidence="1">3.6.4.13</ecNumber>
    </recommendedName>
</protein>
<dbReference type="Pfam" id="PF00270">
    <property type="entry name" value="DEAD"/>
    <property type="match status" value="1"/>
</dbReference>
<dbReference type="PANTHER" id="PTHR47963:SF8">
    <property type="entry name" value="ATP-DEPENDENT RNA HELICASE DEAD"/>
    <property type="match status" value="1"/>
</dbReference>
<dbReference type="CDD" id="cd18787">
    <property type="entry name" value="SF2_C_DEAD"/>
    <property type="match status" value="1"/>
</dbReference>
<evidence type="ECO:0000256" key="10">
    <source>
        <dbReference type="ARBA" id="ARBA00074363"/>
    </source>
</evidence>
<dbReference type="AlphaFoldDB" id="A0A0Q9YJR5"/>
<evidence type="ECO:0000313" key="17">
    <source>
        <dbReference type="EMBL" id="KRG19977.1"/>
    </source>
</evidence>
<comment type="caution">
    <text evidence="17">The sequence shown here is derived from an EMBL/GenBank/DDBJ whole genome shotgun (WGS) entry which is preliminary data.</text>
</comment>
<feature type="compositionally biased region" description="Basic and acidic residues" evidence="13">
    <location>
        <begin position="460"/>
        <end position="479"/>
    </location>
</feature>
<keyword evidence="19" id="KW-1185">Reference proteome</keyword>
<dbReference type="PROSITE" id="PS00039">
    <property type="entry name" value="DEAD_ATP_HELICASE"/>
    <property type="match status" value="1"/>
</dbReference>
<feature type="domain" description="Helicase ATP-binding" evidence="14">
    <location>
        <begin position="40"/>
        <end position="211"/>
    </location>
</feature>
<feature type="domain" description="DEAD-box RNA helicase Q" evidence="16">
    <location>
        <begin position="9"/>
        <end position="37"/>
    </location>
</feature>
<evidence type="ECO:0000256" key="2">
    <source>
        <dbReference type="ARBA" id="ARBA00022490"/>
    </source>
</evidence>
<evidence type="ECO:0000256" key="8">
    <source>
        <dbReference type="ARBA" id="ARBA00038437"/>
    </source>
</evidence>
<dbReference type="GO" id="GO:0005524">
    <property type="term" value="F:ATP binding"/>
    <property type="evidence" value="ECO:0007669"/>
    <property type="project" value="UniProtKB-KW"/>
</dbReference>
<dbReference type="InterPro" id="IPR057325">
    <property type="entry name" value="DeaD_dimer"/>
</dbReference>